<evidence type="ECO:0000259" key="1">
    <source>
        <dbReference type="Pfam" id="PF12697"/>
    </source>
</evidence>
<keyword evidence="2" id="KW-0378">Hydrolase</keyword>
<evidence type="ECO:0000313" key="3">
    <source>
        <dbReference type="Proteomes" id="UP000193570"/>
    </source>
</evidence>
<evidence type="ECO:0000313" key="2">
    <source>
        <dbReference type="EMBL" id="SLN71513.1"/>
    </source>
</evidence>
<name>A0A1X7A5W8_9RHOB</name>
<proteinExistence type="predicted"/>
<organism evidence="2 3">
    <name type="scientific">Roseivivax jejudonensis</name>
    <dbReference type="NCBI Taxonomy" id="1529041"/>
    <lineage>
        <taxon>Bacteria</taxon>
        <taxon>Pseudomonadati</taxon>
        <taxon>Pseudomonadota</taxon>
        <taxon>Alphaproteobacteria</taxon>
        <taxon>Rhodobacterales</taxon>
        <taxon>Roseobacteraceae</taxon>
        <taxon>Roseivivax</taxon>
    </lineage>
</organism>
<gene>
    <name evidence="2" type="primary">mhpC_2</name>
    <name evidence="2" type="ORF">ROJ8625_03733</name>
</gene>
<dbReference type="PANTHER" id="PTHR46438">
    <property type="entry name" value="ALPHA/BETA-HYDROLASES SUPERFAMILY PROTEIN"/>
    <property type="match status" value="1"/>
</dbReference>
<dbReference type="InterPro" id="IPR029058">
    <property type="entry name" value="AB_hydrolase_fold"/>
</dbReference>
<reference evidence="2 3" key="1">
    <citation type="submission" date="2017-03" db="EMBL/GenBank/DDBJ databases">
        <authorList>
            <person name="Afonso C.L."/>
            <person name="Miller P.J."/>
            <person name="Scott M.A."/>
            <person name="Spackman E."/>
            <person name="Goraichik I."/>
            <person name="Dimitrov K.M."/>
            <person name="Suarez D.L."/>
            <person name="Swayne D.E."/>
        </authorList>
    </citation>
    <scope>NUCLEOTIDE SEQUENCE [LARGE SCALE GENOMIC DNA]</scope>
    <source>
        <strain evidence="2 3">CECT 8625</strain>
    </source>
</reference>
<dbReference type="InterPro" id="IPR000073">
    <property type="entry name" value="AB_hydrolase_1"/>
</dbReference>
<dbReference type="Proteomes" id="UP000193570">
    <property type="component" value="Unassembled WGS sequence"/>
</dbReference>
<dbReference type="RefSeq" id="WP_085793403.1">
    <property type="nucleotide sequence ID" value="NZ_FWFK01000008.1"/>
</dbReference>
<dbReference type="EC" id="3.7.1.14" evidence="2"/>
<dbReference type="AlphaFoldDB" id="A0A1X7A5W8"/>
<dbReference type="Gene3D" id="3.40.50.1820">
    <property type="entry name" value="alpha/beta hydrolase"/>
    <property type="match status" value="1"/>
</dbReference>
<sequence length="276" mass="29692">MDFPADTDTRTVSVWNDKVEVTFRSLGRGPDLIYLHPAAGLGHSPFLAELSKHFRIHAPHFPGTDPERPREIHKIGSLWDLVLIYEEAIRAMDLAGAPVMGESFGGMLSLELAANFPDLFSRLALLAPVGIWREDIPIANWIAAPPEAMPAMLFADPAGPAAKAIFTPPDDPDVAADQTAALVWSIGVTGKFLWPLPEKGLESRLHRVTAPVHLIWGNEDRLIPITYADLFAGALKDAKITRLPDAGHALSFESGPAVIEAALPFLAPAGAARGVA</sequence>
<dbReference type="SUPFAM" id="SSF53474">
    <property type="entry name" value="alpha/beta-Hydrolases"/>
    <property type="match status" value="1"/>
</dbReference>
<keyword evidence="3" id="KW-1185">Reference proteome</keyword>
<dbReference type="OrthoDB" id="9804723at2"/>
<protein>
    <submittedName>
        <fullName evidence="2">2-hydroxy-6-oxononadienedioate/2-hydroxy-6-oxononatrienedioate hydrolase</fullName>
        <ecNumber evidence="2">3.7.1.14</ecNumber>
    </submittedName>
</protein>
<dbReference type="Pfam" id="PF12697">
    <property type="entry name" value="Abhydrolase_6"/>
    <property type="match status" value="1"/>
</dbReference>
<accession>A0A1X7A5W8</accession>
<dbReference type="PRINTS" id="PR00111">
    <property type="entry name" value="ABHYDROLASE"/>
</dbReference>
<dbReference type="EMBL" id="FWFK01000008">
    <property type="protein sequence ID" value="SLN71513.1"/>
    <property type="molecule type" value="Genomic_DNA"/>
</dbReference>
<feature type="domain" description="AB hydrolase-1" evidence="1">
    <location>
        <begin position="40"/>
        <end position="259"/>
    </location>
</feature>
<dbReference type="GO" id="GO:0016787">
    <property type="term" value="F:hydrolase activity"/>
    <property type="evidence" value="ECO:0007669"/>
    <property type="project" value="UniProtKB-KW"/>
</dbReference>